<proteinExistence type="predicted"/>
<name>A0ACB8AT35_9AGAM</name>
<reference evidence="1" key="1">
    <citation type="journal article" date="2021" name="New Phytol.">
        <title>Evolutionary innovations through gain and loss of genes in the ectomycorrhizal Boletales.</title>
        <authorList>
            <person name="Wu G."/>
            <person name="Miyauchi S."/>
            <person name="Morin E."/>
            <person name="Kuo A."/>
            <person name="Drula E."/>
            <person name="Varga T."/>
            <person name="Kohler A."/>
            <person name="Feng B."/>
            <person name="Cao Y."/>
            <person name="Lipzen A."/>
            <person name="Daum C."/>
            <person name="Hundley H."/>
            <person name="Pangilinan J."/>
            <person name="Johnson J."/>
            <person name="Barry K."/>
            <person name="LaButti K."/>
            <person name="Ng V."/>
            <person name="Ahrendt S."/>
            <person name="Min B."/>
            <person name="Choi I.G."/>
            <person name="Park H."/>
            <person name="Plett J.M."/>
            <person name="Magnuson J."/>
            <person name="Spatafora J.W."/>
            <person name="Nagy L.G."/>
            <person name="Henrissat B."/>
            <person name="Grigoriev I.V."/>
            <person name="Yang Z.L."/>
            <person name="Xu J."/>
            <person name="Martin F.M."/>
        </authorList>
    </citation>
    <scope>NUCLEOTIDE SEQUENCE</scope>
    <source>
        <strain evidence="1">ATCC 28755</strain>
    </source>
</reference>
<dbReference type="EMBL" id="MU267591">
    <property type="protein sequence ID" value="KAH7916355.1"/>
    <property type="molecule type" value="Genomic_DNA"/>
</dbReference>
<keyword evidence="2" id="KW-1185">Reference proteome</keyword>
<comment type="caution">
    <text evidence="1">The sequence shown here is derived from an EMBL/GenBank/DDBJ whole genome shotgun (WGS) entry which is preliminary data.</text>
</comment>
<evidence type="ECO:0000313" key="2">
    <source>
        <dbReference type="Proteomes" id="UP000790377"/>
    </source>
</evidence>
<protein>
    <submittedName>
        <fullName evidence="1">Uncharacterized protein</fullName>
    </submittedName>
</protein>
<accession>A0ACB8AT35</accession>
<gene>
    <name evidence="1" type="ORF">BJ138DRAFT_1121743</name>
</gene>
<sequence>MTKAQASRKQQRKKKSSAHKDLFARLVKNAASADPDFLPSASSSASSSSSNPTSNNQSLKDAPALDYSNILLIEEFQAAVDNRAAVCRRLEFLVRSSPIYSRATQSRLLKCLRNDFERGEQTREVIDTLRQSVFISASGPKEDNELARQEILESTRLFFEGSKELYEIGDKISVQIP</sequence>
<dbReference type="Proteomes" id="UP000790377">
    <property type="component" value="Unassembled WGS sequence"/>
</dbReference>
<organism evidence="1 2">
    <name type="scientific">Hygrophoropsis aurantiaca</name>
    <dbReference type="NCBI Taxonomy" id="72124"/>
    <lineage>
        <taxon>Eukaryota</taxon>
        <taxon>Fungi</taxon>
        <taxon>Dikarya</taxon>
        <taxon>Basidiomycota</taxon>
        <taxon>Agaricomycotina</taxon>
        <taxon>Agaricomycetes</taxon>
        <taxon>Agaricomycetidae</taxon>
        <taxon>Boletales</taxon>
        <taxon>Coniophorineae</taxon>
        <taxon>Hygrophoropsidaceae</taxon>
        <taxon>Hygrophoropsis</taxon>
    </lineage>
</organism>
<evidence type="ECO:0000313" key="1">
    <source>
        <dbReference type="EMBL" id="KAH7916355.1"/>
    </source>
</evidence>